<accession>A0A5S9NHD8</accession>
<name>A0A5S9NHD8_9GAMM</name>
<evidence type="ECO:0000313" key="5">
    <source>
        <dbReference type="EMBL" id="CAA0096451.1"/>
    </source>
</evidence>
<reference evidence="6 7" key="1">
    <citation type="submission" date="2019-11" db="EMBL/GenBank/DDBJ databases">
        <authorList>
            <person name="Holert J."/>
        </authorList>
    </citation>
    <scope>NUCLEOTIDE SEQUENCE [LARGE SCALE GENOMIC DNA]</scope>
    <source>
        <strain evidence="5">BC3_2A</strain>
        <strain evidence="4">SB11_1A</strain>
    </source>
</reference>
<dbReference type="SUPFAM" id="SSF64307">
    <property type="entry name" value="SirA-like"/>
    <property type="match status" value="1"/>
</dbReference>
<evidence type="ECO:0000313" key="7">
    <source>
        <dbReference type="Proteomes" id="UP000439591"/>
    </source>
</evidence>
<dbReference type="EMBL" id="CACSIM010000002">
    <property type="protein sequence ID" value="CAA0096451.1"/>
    <property type="molecule type" value="Genomic_DNA"/>
</dbReference>
<dbReference type="GO" id="GO:0002143">
    <property type="term" value="P:tRNA wobble position uridine thiolation"/>
    <property type="evidence" value="ECO:0007669"/>
    <property type="project" value="InterPro"/>
</dbReference>
<gene>
    <name evidence="4" type="primary">tusA_2</name>
    <name evidence="4" type="ORF">IHBHHGIJ_01817</name>
    <name evidence="5" type="ORF">KFEGEMFD_01419</name>
</gene>
<protein>
    <submittedName>
        <fullName evidence="4">Sulfur carrier protein TusA</fullName>
    </submittedName>
</protein>
<comment type="similarity">
    <text evidence="1">Belongs to the sulfur carrier protein TusA family.</text>
</comment>
<dbReference type="InterPro" id="IPR022931">
    <property type="entry name" value="Sulphur_carrier_TusA"/>
</dbReference>
<proteinExistence type="inferred from homology"/>
<feature type="domain" description="UPF0033" evidence="3">
    <location>
        <begin position="32"/>
        <end position="56"/>
    </location>
</feature>
<evidence type="ECO:0000259" key="3">
    <source>
        <dbReference type="PROSITE" id="PS01148"/>
    </source>
</evidence>
<evidence type="ECO:0000256" key="1">
    <source>
        <dbReference type="ARBA" id="ARBA00008984"/>
    </source>
</evidence>
<dbReference type="InterPro" id="IPR036868">
    <property type="entry name" value="TusA-like_sf"/>
</dbReference>
<keyword evidence="2" id="KW-0963">Cytoplasm</keyword>
<dbReference type="PROSITE" id="PS01148">
    <property type="entry name" value="UPF0033"/>
    <property type="match status" value="1"/>
</dbReference>
<dbReference type="Proteomes" id="UP000439591">
    <property type="component" value="Unassembled WGS sequence"/>
</dbReference>
<dbReference type="NCBIfam" id="NF001423">
    <property type="entry name" value="PRK00299.1"/>
    <property type="match status" value="1"/>
</dbReference>
<organism evidence="4 6">
    <name type="scientific">Zhongshania aliphaticivorans</name>
    <dbReference type="NCBI Taxonomy" id="1470434"/>
    <lineage>
        <taxon>Bacteria</taxon>
        <taxon>Pseudomonadati</taxon>
        <taxon>Pseudomonadota</taxon>
        <taxon>Gammaproteobacteria</taxon>
        <taxon>Cellvibrionales</taxon>
        <taxon>Spongiibacteraceae</taxon>
        <taxon>Zhongshania</taxon>
    </lineage>
</organism>
<sequence>MSGGAGWEHYCSVKIMYYFGAVSLAIMADHTLDTSGLFCPEPVMMLHNKIRDISTGDVLMIIATDPATTRDIPKFCTFLGHTLMAQEEQDGLYHYYLKKA</sequence>
<dbReference type="GO" id="GO:0097163">
    <property type="term" value="F:sulfur carrier activity"/>
    <property type="evidence" value="ECO:0007669"/>
    <property type="project" value="InterPro"/>
</dbReference>
<evidence type="ECO:0000313" key="4">
    <source>
        <dbReference type="EMBL" id="CAA0089589.1"/>
    </source>
</evidence>
<evidence type="ECO:0000313" key="6">
    <source>
        <dbReference type="Proteomes" id="UP000435877"/>
    </source>
</evidence>
<dbReference type="EMBL" id="CACSIK010000001">
    <property type="protein sequence ID" value="CAA0089589.1"/>
    <property type="molecule type" value="Genomic_DNA"/>
</dbReference>
<dbReference type="CDD" id="cd03423">
    <property type="entry name" value="SirA"/>
    <property type="match status" value="1"/>
</dbReference>
<dbReference type="Pfam" id="PF01206">
    <property type="entry name" value="TusA"/>
    <property type="match status" value="1"/>
</dbReference>
<dbReference type="PANTHER" id="PTHR33279">
    <property type="entry name" value="SULFUR CARRIER PROTEIN YEDF-RELATED"/>
    <property type="match status" value="1"/>
</dbReference>
<dbReference type="InterPro" id="IPR001455">
    <property type="entry name" value="TusA-like"/>
</dbReference>
<dbReference type="Proteomes" id="UP000435877">
    <property type="component" value="Unassembled WGS sequence"/>
</dbReference>
<evidence type="ECO:0000256" key="2">
    <source>
        <dbReference type="ARBA" id="ARBA00022490"/>
    </source>
</evidence>
<dbReference type="AlphaFoldDB" id="A0A5S9NHD8"/>
<keyword evidence="6" id="KW-1185">Reference proteome</keyword>
<dbReference type="Gene3D" id="3.30.110.40">
    <property type="entry name" value="TusA-like domain"/>
    <property type="match status" value="1"/>
</dbReference>
<dbReference type="PANTHER" id="PTHR33279:SF2">
    <property type="entry name" value="SULFUR CARRIER PROTEIN TUSA"/>
    <property type="match status" value="1"/>
</dbReference>